<keyword evidence="2" id="KW-1185">Reference proteome</keyword>
<gene>
    <name evidence="1" type="primary">KAFR0H01140</name>
    <name evidence="1" type="ORF">KAFR_0H01140</name>
</gene>
<dbReference type="AlphaFoldDB" id="H2AYW8"/>
<dbReference type="GeneID" id="13887521"/>
<protein>
    <submittedName>
        <fullName evidence="1">Uncharacterized protein</fullName>
    </submittedName>
</protein>
<dbReference type="KEGG" id="kaf:KAFR_0H01140"/>
<evidence type="ECO:0000313" key="1">
    <source>
        <dbReference type="EMBL" id="CCF59524.1"/>
    </source>
</evidence>
<reference evidence="1 2" key="1">
    <citation type="journal article" date="2011" name="Proc. Natl. Acad. Sci. U.S.A.">
        <title>Evolutionary erosion of yeast sex chromosomes by mating-type switching accidents.</title>
        <authorList>
            <person name="Gordon J.L."/>
            <person name="Armisen D."/>
            <person name="Proux-Wera E."/>
            <person name="Oheigeartaigh S.S."/>
            <person name="Byrne K.P."/>
            <person name="Wolfe K.H."/>
        </authorList>
    </citation>
    <scope>NUCLEOTIDE SEQUENCE [LARGE SCALE GENOMIC DNA]</scope>
    <source>
        <strain evidence="2">ATCC 22294 / BCRC 22015 / CBS 2517 / CECT 1963 / NBRC 1671 / NRRL Y-8276</strain>
    </source>
</reference>
<dbReference type="RefSeq" id="XP_003958659.1">
    <property type="nucleotide sequence ID" value="XM_003958610.1"/>
</dbReference>
<dbReference type="InParanoid" id="H2AYW8"/>
<dbReference type="EMBL" id="HE650828">
    <property type="protein sequence ID" value="CCF59524.1"/>
    <property type="molecule type" value="Genomic_DNA"/>
</dbReference>
<dbReference type="HOGENOM" id="CLU_2886120_0_0_1"/>
<name>H2AYW8_KAZAF</name>
<proteinExistence type="predicted"/>
<accession>H2AYW8</accession>
<organism evidence="1 2">
    <name type="scientific">Kazachstania africana (strain ATCC 22294 / BCRC 22015 / CBS 2517 / CECT 1963 / NBRC 1671 / NRRL Y-8276)</name>
    <name type="common">Yeast</name>
    <name type="synonym">Kluyveromyces africanus</name>
    <dbReference type="NCBI Taxonomy" id="1071382"/>
    <lineage>
        <taxon>Eukaryota</taxon>
        <taxon>Fungi</taxon>
        <taxon>Dikarya</taxon>
        <taxon>Ascomycota</taxon>
        <taxon>Saccharomycotina</taxon>
        <taxon>Saccharomycetes</taxon>
        <taxon>Saccharomycetales</taxon>
        <taxon>Saccharomycetaceae</taxon>
        <taxon>Kazachstania</taxon>
    </lineage>
</organism>
<dbReference type="Proteomes" id="UP000005220">
    <property type="component" value="Chromosome 8"/>
</dbReference>
<evidence type="ECO:0000313" key="2">
    <source>
        <dbReference type="Proteomes" id="UP000005220"/>
    </source>
</evidence>
<sequence length="63" mass="7248">MSNDILNINTIESYQNFISNLSDNDRRSINTVLNDGSSYIVRNDQIVANLNDNVRKYLLKLNT</sequence>